<evidence type="ECO:0000313" key="6">
    <source>
        <dbReference type="Proteomes" id="UP001179952"/>
    </source>
</evidence>
<dbReference type="GO" id="GO:0030247">
    <property type="term" value="F:polysaccharide binding"/>
    <property type="evidence" value="ECO:0007669"/>
    <property type="project" value="InterPro"/>
</dbReference>
<keyword evidence="2 3" id="KW-0732">Signal</keyword>
<feature type="chain" id="PRO_5043810056" description="Wall-associated receptor kinase galacturonan-binding domain-containing protein" evidence="3">
    <location>
        <begin position="25"/>
        <end position="204"/>
    </location>
</feature>
<feature type="domain" description="Wall-associated receptor kinase galacturonan-binding" evidence="4">
    <location>
        <begin position="30"/>
        <end position="102"/>
    </location>
</feature>
<reference evidence="5" key="1">
    <citation type="journal article" date="2023" name="Nat. Commun.">
        <title>Diploid and tetraploid genomes of Acorus and the evolution of monocots.</title>
        <authorList>
            <person name="Ma L."/>
            <person name="Liu K.W."/>
            <person name="Li Z."/>
            <person name="Hsiao Y.Y."/>
            <person name="Qi Y."/>
            <person name="Fu T."/>
            <person name="Tang G.D."/>
            <person name="Zhang D."/>
            <person name="Sun W.H."/>
            <person name="Liu D.K."/>
            <person name="Li Y."/>
            <person name="Chen G.Z."/>
            <person name="Liu X.D."/>
            <person name="Liao X.Y."/>
            <person name="Jiang Y.T."/>
            <person name="Yu X."/>
            <person name="Hao Y."/>
            <person name="Huang J."/>
            <person name="Zhao X.W."/>
            <person name="Ke S."/>
            <person name="Chen Y.Y."/>
            <person name="Wu W.L."/>
            <person name="Hsu J.L."/>
            <person name="Lin Y.F."/>
            <person name="Huang M.D."/>
            <person name="Li C.Y."/>
            <person name="Huang L."/>
            <person name="Wang Z.W."/>
            <person name="Zhao X."/>
            <person name="Zhong W.Y."/>
            <person name="Peng D.H."/>
            <person name="Ahmad S."/>
            <person name="Lan S."/>
            <person name="Zhang J.S."/>
            <person name="Tsai W.C."/>
            <person name="Van de Peer Y."/>
            <person name="Liu Z.J."/>
        </authorList>
    </citation>
    <scope>NUCLEOTIDE SEQUENCE</scope>
    <source>
        <strain evidence="5">SCP</strain>
    </source>
</reference>
<keyword evidence="6" id="KW-1185">Reference proteome</keyword>
<protein>
    <recommendedName>
        <fullName evidence="4">Wall-associated receptor kinase galacturonan-binding domain-containing protein</fullName>
    </recommendedName>
</protein>
<name>A0AAV9BWZ8_ACOGR</name>
<dbReference type="AlphaFoldDB" id="A0AAV9BWZ8"/>
<dbReference type="Proteomes" id="UP001179952">
    <property type="component" value="Unassembled WGS sequence"/>
</dbReference>
<evidence type="ECO:0000259" key="4">
    <source>
        <dbReference type="Pfam" id="PF13947"/>
    </source>
</evidence>
<accession>A0AAV9BWZ8</accession>
<comment type="caution">
    <text evidence="5">The sequence shown here is derived from an EMBL/GenBank/DDBJ whole genome shotgun (WGS) entry which is preliminary data.</text>
</comment>
<evidence type="ECO:0000313" key="5">
    <source>
        <dbReference type="EMBL" id="KAK1281340.1"/>
    </source>
</evidence>
<dbReference type="PANTHER" id="PTHR33138:SF1">
    <property type="entry name" value="OS01G0113900 PROTEIN"/>
    <property type="match status" value="1"/>
</dbReference>
<feature type="signal peptide" evidence="3">
    <location>
        <begin position="1"/>
        <end position="24"/>
    </location>
</feature>
<dbReference type="PANTHER" id="PTHR33138">
    <property type="entry name" value="OS01G0690200 PROTEIN"/>
    <property type="match status" value="1"/>
</dbReference>
<dbReference type="EMBL" id="JAUJYN010000001">
    <property type="protein sequence ID" value="KAK1281340.1"/>
    <property type="molecule type" value="Genomic_DNA"/>
</dbReference>
<organism evidence="5 6">
    <name type="scientific">Acorus gramineus</name>
    <name type="common">Dwarf sweet flag</name>
    <dbReference type="NCBI Taxonomy" id="55184"/>
    <lineage>
        <taxon>Eukaryota</taxon>
        <taxon>Viridiplantae</taxon>
        <taxon>Streptophyta</taxon>
        <taxon>Embryophyta</taxon>
        <taxon>Tracheophyta</taxon>
        <taxon>Spermatophyta</taxon>
        <taxon>Magnoliopsida</taxon>
        <taxon>Liliopsida</taxon>
        <taxon>Acoraceae</taxon>
        <taxon>Acorus</taxon>
    </lineage>
</organism>
<comment type="subcellular location">
    <subcellularLocation>
        <location evidence="1">Membrane</location>
        <topology evidence="1">Single-pass membrane protein</topology>
    </subcellularLocation>
</comment>
<dbReference type="Pfam" id="PF13947">
    <property type="entry name" value="GUB_WAK_bind"/>
    <property type="match status" value="1"/>
</dbReference>
<evidence type="ECO:0000256" key="1">
    <source>
        <dbReference type="ARBA" id="ARBA00004167"/>
    </source>
</evidence>
<reference evidence="5" key="2">
    <citation type="submission" date="2023-06" db="EMBL/GenBank/DDBJ databases">
        <authorList>
            <person name="Ma L."/>
            <person name="Liu K.-W."/>
            <person name="Li Z."/>
            <person name="Hsiao Y.-Y."/>
            <person name="Qi Y."/>
            <person name="Fu T."/>
            <person name="Tang G."/>
            <person name="Zhang D."/>
            <person name="Sun W.-H."/>
            <person name="Liu D.-K."/>
            <person name="Li Y."/>
            <person name="Chen G.-Z."/>
            <person name="Liu X.-D."/>
            <person name="Liao X.-Y."/>
            <person name="Jiang Y.-T."/>
            <person name="Yu X."/>
            <person name="Hao Y."/>
            <person name="Huang J."/>
            <person name="Zhao X.-W."/>
            <person name="Ke S."/>
            <person name="Chen Y.-Y."/>
            <person name="Wu W.-L."/>
            <person name="Hsu J.-L."/>
            <person name="Lin Y.-F."/>
            <person name="Huang M.-D."/>
            <person name="Li C.-Y."/>
            <person name="Huang L."/>
            <person name="Wang Z.-W."/>
            <person name="Zhao X."/>
            <person name="Zhong W.-Y."/>
            <person name="Peng D.-H."/>
            <person name="Ahmad S."/>
            <person name="Lan S."/>
            <person name="Zhang J.-S."/>
            <person name="Tsai W.-C."/>
            <person name="Van De Peer Y."/>
            <person name="Liu Z.-J."/>
        </authorList>
    </citation>
    <scope>NUCLEOTIDE SEQUENCE</scope>
    <source>
        <strain evidence="5">SCP</strain>
        <tissue evidence="5">Leaves</tissue>
    </source>
</reference>
<sequence>MSSLPLVLLSISTILLSFPFNIDGLSTQTCPSYPTCGSVDIRYPFWLIDPSHNTTTSNCGTTNCGYPTFGLTCKDNKFPLFRLSNKDYYLTYIDYNKNVIILLDIDFYYNPCPRPHQNFTISDNPILTFTQYAKPHFLLQLLHLPLQNNKHISPGLFRRSVVRDDGGVGEVQWVVLGLRGGGSRACDRVLGEQDLGFGRQFHQL</sequence>
<proteinExistence type="predicted"/>
<gene>
    <name evidence="5" type="ORF">QJS04_geneDACA003060</name>
</gene>
<dbReference type="InterPro" id="IPR025287">
    <property type="entry name" value="WAK_GUB"/>
</dbReference>
<evidence type="ECO:0000256" key="3">
    <source>
        <dbReference type="SAM" id="SignalP"/>
    </source>
</evidence>
<dbReference type="GO" id="GO:0016020">
    <property type="term" value="C:membrane"/>
    <property type="evidence" value="ECO:0007669"/>
    <property type="project" value="UniProtKB-SubCell"/>
</dbReference>
<evidence type="ECO:0000256" key="2">
    <source>
        <dbReference type="ARBA" id="ARBA00022729"/>
    </source>
</evidence>